<organism evidence="1 2">
    <name type="scientific">Nannocystis pusilla</name>
    <dbReference type="NCBI Taxonomy" id="889268"/>
    <lineage>
        <taxon>Bacteria</taxon>
        <taxon>Pseudomonadati</taxon>
        <taxon>Myxococcota</taxon>
        <taxon>Polyangia</taxon>
        <taxon>Nannocystales</taxon>
        <taxon>Nannocystaceae</taxon>
        <taxon>Nannocystis</taxon>
    </lineage>
</organism>
<dbReference type="RefSeq" id="WP_224189923.1">
    <property type="nucleotide sequence ID" value="NZ_JAIRAU010000001.1"/>
</dbReference>
<sequence length="55" mass="5831">MQKNILATDTIPCDIELSIVDLDDLRAAFGGQGEIADATETAAVPPPKTVMCPSW</sequence>
<dbReference type="EMBL" id="JAIRAU010000001">
    <property type="protein sequence ID" value="MBZ5708169.1"/>
    <property type="molecule type" value="Genomic_DNA"/>
</dbReference>
<reference evidence="1" key="1">
    <citation type="submission" date="2021-08" db="EMBL/GenBank/DDBJ databases">
        <authorList>
            <person name="Stevens D.C."/>
        </authorList>
    </citation>
    <scope>NUCLEOTIDE SEQUENCE</scope>
    <source>
        <strain evidence="1">DSM 53165</strain>
    </source>
</reference>
<evidence type="ECO:0008006" key="3">
    <source>
        <dbReference type="Google" id="ProtNLM"/>
    </source>
</evidence>
<protein>
    <recommendedName>
        <fullName evidence="3">Thiocillin family RiPP</fullName>
    </recommendedName>
</protein>
<evidence type="ECO:0000313" key="1">
    <source>
        <dbReference type="EMBL" id="MBZ5708169.1"/>
    </source>
</evidence>
<accession>A0ABS7TIY5</accession>
<comment type="caution">
    <text evidence="1">The sequence shown here is derived from an EMBL/GenBank/DDBJ whole genome shotgun (WGS) entry which is preliminary data.</text>
</comment>
<keyword evidence="2" id="KW-1185">Reference proteome</keyword>
<dbReference type="Proteomes" id="UP001139031">
    <property type="component" value="Unassembled WGS sequence"/>
</dbReference>
<proteinExistence type="predicted"/>
<evidence type="ECO:0000313" key="2">
    <source>
        <dbReference type="Proteomes" id="UP001139031"/>
    </source>
</evidence>
<gene>
    <name evidence="1" type="ORF">K7C98_02790</name>
</gene>
<name>A0ABS7TIY5_9BACT</name>